<keyword evidence="1" id="KW-0472">Membrane</keyword>
<dbReference type="AlphaFoldDB" id="A0A172ZL13"/>
<keyword evidence="1" id="KW-0812">Transmembrane</keyword>
<reference evidence="2 3" key="2">
    <citation type="journal article" date="2016" name="Int. J. Syst. Evol. Microbiol.">
        <title>Paenibacillus bovis sp. nov., isolated from raw yak (Bos grunniens) milk.</title>
        <authorList>
            <person name="Gao C."/>
            <person name="Han J."/>
            <person name="Liu Z."/>
            <person name="Xu X."/>
            <person name="Hang F."/>
            <person name="Wu Z."/>
        </authorList>
    </citation>
    <scope>NUCLEOTIDE SEQUENCE [LARGE SCALE GENOMIC DNA]</scope>
    <source>
        <strain evidence="2 3">BD3526</strain>
    </source>
</reference>
<evidence type="ECO:0000313" key="2">
    <source>
        <dbReference type="EMBL" id="ANF97947.1"/>
    </source>
</evidence>
<evidence type="ECO:0000256" key="1">
    <source>
        <dbReference type="SAM" id="Phobius"/>
    </source>
</evidence>
<dbReference type="EMBL" id="CP013023">
    <property type="protein sequence ID" value="ANF97947.1"/>
    <property type="molecule type" value="Genomic_DNA"/>
</dbReference>
<accession>A0A172ZL13</accession>
<keyword evidence="3" id="KW-1185">Reference proteome</keyword>
<name>A0A172ZL13_9BACL</name>
<dbReference type="KEGG" id="pbv:AR543_19270"/>
<dbReference type="Proteomes" id="UP000078148">
    <property type="component" value="Chromosome"/>
</dbReference>
<keyword evidence="1" id="KW-1133">Transmembrane helix</keyword>
<dbReference type="OrthoDB" id="2586087at2"/>
<evidence type="ECO:0000313" key="3">
    <source>
        <dbReference type="Proteomes" id="UP000078148"/>
    </source>
</evidence>
<feature type="transmembrane region" description="Helical" evidence="1">
    <location>
        <begin position="42"/>
        <end position="62"/>
    </location>
</feature>
<feature type="transmembrane region" description="Helical" evidence="1">
    <location>
        <begin position="7"/>
        <end position="30"/>
    </location>
</feature>
<dbReference type="RefSeq" id="WP_060536037.1">
    <property type="nucleotide sequence ID" value="NZ_CP013023.1"/>
</dbReference>
<feature type="transmembrane region" description="Helical" evidence="1">
    <location>
        <begin position="74"/>
        <end position="94"/>
    </location>
</feature>
<gene>
    <name evidence="2" type="ORF">AR543_19270</name>
</gene>
<organism evidence="2 3">
    <name type="scientific">Paenibacillus bovis</name>
    <dbReference type="NCBI Taxonomy" id="1616788"/>
    <lineage>
        <taxon>Bacteria</taxon>
        <taxon>Bacillati</taxon>
        <taxon>Bacillota</taxon>
        <taxon>Bacilli</taxon>
        <taxon>Bacillales</taxon>
        <taxon>Paenibacillaceae</taxon>
        <taxon>Paenibacillus</taxon>
    </lineage>
</organism>
<reference evidence="3" key="1">
    <citation type="submission" date="2015-10" db="EMBL/GenBank/DDBJ databases">
        <title>Genome of Paenibacillus bovis sp. nov.</title>
        <authorList>
            <person name="Wu Z."/>
            <person name="Gao C."/>
            <person name="Liu Z."/>
            <person name="Zheng H."/>
        </authorList>
    </citation>
    <scope>NUCLEOTIDE SEQUENCE [LARGE SCALE GENOMIC DNA]</scope>
    <source>
        <strain evidence="3">BD3526</strain>
    </source>
</reference>
<proteinExistence type="predicted"/>
<sequence>MQGALKITLLIIIITSLICFFWFITGATAYFQRGMDIIGTAYLWYVGVPLLLFDSLFVLILIKRWNPTSKLDYIGFSISLIITLLISIALVNSVKNHGWINKKIESDSVKITADQKYEYHIDLINLFQKNSSAELYLKDLKTEEVTHIPINIKTNEIIGLGVKKTNHWVKLEITNNDNIYLLYTTKELGIPQKKFMVNVSTKSSSIISQ</sequence>
<protein>
    <submittedName>
        <fullName evidence="2">Uncharacterized protein</fullName>
    </submittedName>
</protein>